<dbReference type="Proteomes" id="UP000273278">
    <property type="component" value="Chromosome"/>
</dbReference>
<dbReference type="AlphaFoldDB" id="A0A3G3IGN4"/>
<dbReference type="GeneID" id="79719239"/>
<organism evidence="2 3">
    <name type="scientific">Methanomethylophilus alvi</name>
    <dbReference type="NCBI Taxonomy" id="1291540"/>
    <lineage>
        <taxon>Archaea</taxon>
        <taxon>Methanobacteriati</taxon>
        <taxon>Thermoplasmatota</taxon>
        <taxon>Thermoplasmata</taxon>
        <taxon>Methanomassiliicoccales</taxon>
        <taxon>Methanomethylophilaceae</taxon>
        <taxon>Methanomethylophilus</taxon>
    </lineage>
</organism>
<dbReference type="Pfam" id="PF13173">
    <property type="entry name" value="AAA_14"/>
    <property type="match status" value="1"/>
</dbReference>
<name>A0A3G3IGN4_9ARCH</name>
<protein>
    <recommendedName>
        <fullName evidence="1">AAA domain-containing protein</fullName>
    </recommendedName>
</protein>
<dbReference type="RefSeq" id="WP_015504745.1">
    <property type="nucleotide sequence ID" value="NZ_CAYBAI010000025.1"/>
</dbReference>
<reference evidence="2 3" key="1">
    <citation type="submission" date="2016-10" db="EMBL/GenBank/DDBJ databases">
        <title>Complete genome of the TMA-utilizing, human hosted archaeon Methanomethylophilus alvus Gen. nov, sp. nov., strain Mx-05, derived from a pure culture.</title>
        <authorList>
            <person name="Brugere J.-F."/>
            <person name="Ben Hania W."/>
            <person name="Chaudhary P.P."/>
            <person name="Gaci N."/>
            <person name="Borrel G."/>
            <person name="Cao Van Tuat L."/>
            <person name="Fardeau M.-L."/>
            <person name="Harris H.M.B."/>
            <person name="O'Toole P.W."/>
            <person name="Ollivier B."/>
        </authorList>
    </citation>
    <scope>NUCLEOTIDE SEQUENCE [LARGE SCALE GENOMIC DNA]</scope>
    <source>
        <strain evidence="2 3">Mx-05</strain>
    </source>
</reference>
<dbReference type="EMBL" id="CP017686">
    <property type="protein sequence ID" value="AYQ55007.1"/>
    <property type="molecule type" value="Genomic_DNA"/>
</dbReference>
<dbReference type="InterPro" id="IPR041682">
    <property type="entry name" value="AAA_14"/>
</dbReference>
<evidence type="ECO:0000313" key="3">
    <source>
        <dbReference type="Proteomes" id="UP000273278"/>
    </source>
</evidence>
<evidence type="ECO:0000313" key="2">
    <source>
        <dbReference type="EMBL" id="AYQ55007.1"/>
    </source>
</evidence>
<evidence type="ECO:0000259" key="1">
    <source>
        <dbReference type="Pfam" id="PF13173"/>
    </source>
</evidence>
<sequence length="99" mass="11604">MLRRKIYSELLKWKNEPFKEALVVKGARQVGKSFIIEQFIKENFEIHLTIDFVENPDLRHMFDGNLDVDTILTEISVRFPSGCRTSVKTTERVLGIRHL</sequence>
<gene>
    <name evidence="2" type="ORF">BKD89_04215</name>
</gene>
<feature type="domain" description="AAA" evidence="1">
    <location>
        <begin position="20"/>
        <end position="61"/>
    </location>
</feature>
<proteinExistence type="predicted"/>
<accession>A0A3G3IGN4</accession>